<dbReference type="Pfam" id="PF01243">
    <property type="entry name" value="PNPOx_N"/>
    <property type="match status" value="1"/>
</dbReference>
<feature type="domain" description="Pyridoxamine 5'-phosphate oxidase N-terminal" evidence="1">
    <location>
        <begin position="10"/>
        <end position="100"/>
    </location>
</feature>
<accession>A0A2M8F293</accession>
<evidence type="ECO:0000313" key="2">
    <source>
        <dbReference type="EMBL" id="PJC33413.1"/>
    </source>
</evidence>
<dbReference type="AlphaFoldDB" id="A0A2M8F293"/>
<dbReference type="InterPro" id="IPR012349">
    <property type="entry name" value="Split_barrel_FMN-bd"/>
</dbReference>
<proteinExistence type="predicted"/>
<dbReference type="EMBL" id="PFSC01000041">
    <property type="protein sequence ID" value="PJC33413.1"/>
    <property type="molecule type" value="Genomic_DNA"/>
</dbReference>
<organism evidence="2 3">
    <name type="scientific">Candidatus Roizmanbacteria bacterium CG_4_9_14_0_2_um_filter_39_13</name>
    <dbReference type="NCBI Taxonomy" id="1974839"/>
    <lineage>
        <taxon>Bacteria</taxon>
        <taxon>Candidatus Roizmaniibacteriota</taxon>
    </lineage>
</organism>
<comment type="caution">
    <text evidence="2">The sequence shown here is derived from an EMBL/GenBank/DDBJ whole genome shotgun (WGS) entry which is preliminary data.</text>
</comment>
<dbReference type="InterPro" id="IPR011576">
    <property type="entry name" value="Pyridox_Oxase_N"/>
</dbReference>
<reference evidence="3" key="1">
    <citation type="submission" date="2017-09" db="EMBL/GenBank/DDBJ databases">
        <title>Depth-based differentiation of microbial function through sediment-hosted aquifers and enrichment of novel symbionts in the deep terrestrial subsurface.</title>
        <authorList>
            <person name="Probst A.J."/>
            <person name="Ladd B."/>
            <person name="Jarett J.K."/>
            <person name="Geller-Mcgrath D.E."/>
            <person name="Sieber C.M.K."/>
            <person name="Emerson J.B."/>
            <person name="Anantharaman K."/>
            <person name="Thomas B.C."/>
            <person name="Malmstrom R."/>
            <person name="Stieglmeier M."/>
            <person name="Klingl A."/>
            <person name="Woyke T."/>
            <person name="Ryan C.M."/>
            <person name="Banfield J.F."/>
        </authorList>
    </citation>
    <scope>NUCLEOTIDE SEQUENCE [LARGE SCALE GENOMIC DNA]</scope>
</reference>
<name>A0A2M8F293_9BACT</name>
<evidence type="ECO:0000313" key="3">
    <source>
        <dbReference type="Proteomes" id="UP000231383"/>
    </source>
</evidence>
<evidence type="ECO:0000259" key="1">
    <source>
        <dbReference type="Pfam" id="PF01243"/>
    </source>
</evidence>
<gene>
    <name evidence="2" type="ORF">CO051_01455</name>
</gene>
<protein>
    <recommendedName>
        <fullName evidence="1">Pyridoxamine 5'-phosphate oxidase N-terminal domain-containing protein</fullName>
    </recommendedName>
</protein>
<dbReference type="Proteomes" id="UP000231383">
    <property type="component" value="Unassembled WGS sequence"/>
</dbReference>
<sequence length="171" mass="19590">MLCQDLNNLARKIIAQNQYMIIGSSSESNAWVSPVVYAPDSDYNLYFVSLPNSKHSENIASNSQTCISIFNSHQPFGEGVGLQIEGEAQQVNNSELVHAIRIYATRKWPYSNNILKTYIEGFKKVLNPTPGLIPRRLRRDCHSCEGRNPVWMPNQVRDDTRYLDAWVDEYH</sequence>
<dbReference type="SUPFAM" id="SSF50475">
    <property type="entry name" value="FMN-binding split barrel"/>
    <property type="match status" value="1"/>
</dbReference>
<dbReference type="Gene3D" id="2.30.110.10">
    <property type="entry name" value="Electron Transport, Fmn-binding Protein, Chain A"/>
    <property type="match status" value="1"/>
</dbReference>